<organism evidence="3 4">
    <name type="scientific">Litoribrevibacter euphylliae</name>
    <dbReference type="NCBI Taxonomy" id="1834034"/>
    <lineage>
        <taxon>Bacteria</taxon>
        <taxon>Pseudomonadati</taxon>
        <taxon>Pseudomonadota</taxon>
        <taxon>Gammaproteobacteria</taxon>
        <taxon>Oceanospirillales</taxon>
        <taxon>Oceanospirillaceae</taxon>
        <taxon>Litoribrevibacter</taxon>
    </lineage>
</organism>
<comment type="caution">
    <text evidence="3">The sequence shown here is derived from an EMBL/GenBank/DDBJ whole genome shotgun (WGS) entry which is preliminary data.</text>
</comment>
<evidence type="ECO:0000313" key="4">
    <source>
        <dbReference type="Proteomes" id="UP001595476"/>
    </source>
</evidence>
<dbReference type="Pfam" id="PF13511">
    <property type="entry name" value="DUF4124"/>
    <property type="match status" value="1"/>
</dbReference>
<dbReference type="RefSeq" id="WP_386722104.1">
    <property type="nucleotide sequence ID" value="NZ_JBHRSZ010000006.1"/>
</dbReference>
<evidence type="ECO:0000313" key="3">
    <source>
        <dbReference type="EMBL" id="MFC3152207.1"/>
    </source>
</evidence>
<gene>
    <name evidence="3" type="ORF">ACFOEK_14310</name>
</gene>
<evidence type="ECO:0000259" key="2">
    <source>
        <dbReference type="Pfam" id="PF13511"/>
    </source>
</evidence>
<sequence>MKCYQQWMLCFCLLIPASLPAQIYTWEDERGITHFTNQPYSVHPNAKVVTLGVMNYMLAVDAASVDWKAPPPKAKDKPKVSFLDEAKQCNDWRIELASLRTKLKKGYSLKDAKELKNKKLKLRDRIWDEC</sequence>
<protein>
    <submittedName>
        <fullName evidence="3">DUF4124 domain-containing protein</fullName>
    </submittedName>
</protein>
<feature type="chain" id="PRO_5045887804" evidence="1">
    <location>
        <begin position="22"/>
        <end position="130"/>
    </location>
</feature>
<name>A0ABV7HED9_9GAMM</name>
<accession>A0ABV7HED9</accession>
<proteinExistence type="predicted"/>
<feature type="domain" description="DUF4124" evidence="2">
    <location>
        <begin position="10"/>
        <end position="48"/>
    </location>
</feature>
<reference evidence="4" key="1">
    <citation type="journal article" date="2019" name="Int. J. Syst. Evol. Microbiol.">
        <title>The Global Catalogue of Microorganisms (GCM) 10K type strain sequencing project: providing services to taxonomists for standard genome sequencing and annotation.</title>
        <authorList>
            <consortium name="The Broad Institute Genomics Platform"/>
            <consortium name="The Broad Institute Genome Sequencing Center for Infectious Disease"/>
            <person name="Wu L."/>
            <person name="Ma J."/>
        </authorList>
    </citation>
    <scope>NUCLEOTIDE SEQUENCE [LARGE SCALE GENOMIC DNA]</scope>
    <source>
        <strain evidence="4">KCTC 52438</strain>
    </source>
</reference>
<dbReference type="EMBL" id="JBHRSZ010000006">
    <property type="protein sequence ID" value="MFC3152207.1"/>
    <property type="molecule type" value="Genomic_DNA"/>
</dbReference>
<dbReference type="Proteomes" id="UP001595476">
    <property type="component" value="Unassembled WGS sequence"/>
</dbReference>
<keyword evidence="4" id="KW-1185">Reference proteome</keyword>
<keyword evidence="1" id="KW-0732">Signal</keyword>
<feature type="signal peptide" evidence="1">
    <location>
        <begin position="1"/>
        <end position="21"/>
    </location>
</feature>
<dbReference type="InterPro" id="IPR025392">
    <property type="entry name" value="DUF4124"/>
</dbReference>
<evidence type="ECO:0000256" key="1">
    <source>
        <dbReference type="SAM" id="SignalP"/>
    </source>
</evidence>